<sequence length="488" mass="52827">MSHLASPSPPPPCVTKRRTGVRAWRMRVFSLVMMGATASLGACATPSTLAVSPSGVPAFSEDMLSPGFWIRRAPSPDAVLLDADQVTAKRLRAFEPDGGLMDLKRLPATLTRAQVAGWVGEAQRTPIQAAIDEQGRPVTEAMLDELRQNAAAGHIPEASAARYGLSVRRTHLRSLPSDRQFFASEDLRDYESLQAGVLFPGEPVVIAHQSADQQWLFVVTTQGPAWVKRGDIAEGTADAVFSYVAKAPGRVVTGDQVRTVFTPEAPEVSELELDMGVALPLADVAPGEPVNGASSYASWPVLLPVRGQDGTLAFKSALLRRTADTVPGYLPLTRANILRQAFKFLGERYGWGHQFNARDCSGLTSEVYRGMGLVLPPNSGMQGKSAALNHRLFTAQDSHAERVRALEQAQVGDLVVVPGHVLMIIGHLDGEPYVIQDVPYAVFKDPATQQLRKTKLNQVSVTPLLPLYEDDTTLYVDAMTSLVHVTRP</sequence>
<dbReference type="InterPro" id="IPR039439">
    <property type="entry name" value="SH3b1_dom"/>
</dbReference>
<keyword evidence="3" id="KW-0378">Hydrolase</keyword>
<dbReference type="Pfam" id="PF12913">
    <property type="entry name" value="SH3_6"/>
    <property type="match status" value="1"/>
</dbReference>
<keyword evidence="5" id="KW-0732">Signal</keyword>
<evidence type="ECO:0000259" key="6">
    <source>
        <dbReference type="Pfam" id="PF00877"/>
    </source>
</evidence>
<accession>A0ABQ6QIR2</accession>
<keyword evidence="4" id="KW-0788">Thiol protease</keyword>
<evidence type="ECO:0000256" key="2">
    <source>
        <dbReference type="ARBA" id="ARBA00022670"/>
    </source>
</evidence>
<evidence type="ECO:0000313" key="9">
    <source>
        <dbReference type="Proteomes" id="UP001342631"/>
    </source>
</evidence>
<dbReference type="InterPro" id="IPR038765">
    <property type="entry name" value="Papain-like_cys_pep_sf"/>
</dbReference>
<feature type="domain" description="NlpC/P60" evidence="6">
    <location>
        <begin position="346"/>
        <end position="426"/>
    </location>
</feature>
<organism evidence="8 9">
    <name type="scientific">Corallococcus caeni</name>
    <dbReference type="NCBI Taxonomy" id="3082388"/>
    <lineage>
        <taxon>Bacteria</taxon>
        <taxon>Pseudomonadati</taxon>
        <taxon>Myxococcota</taxon>
        <taxon>Myxococcia</taxon>
        <taxon>Myxococcales</taxon>
        <taxon>Cystobacterineae</taxon>
        <taxon>Myxococcaceae</taxon>
        <taxon>Corallococcus</taxon>
    </lineage>
</organism>
<proteinExistence type="inferred from homology"/>
<evidence type="ECO:0000256" key="5">
    <source>
        <dbReference type="SAM" id="SignalP"/>
    </source>
</evidence>
<dbReference type="Gene3D" id="3.90.1720.10">
    <property type="entry name" value="endopeptidase domain like (from Nostoc punctiforme)"/>
    <property type="match status" value="1"/>
</dbReference>
<evidence type="ECO:0000256" key="4">
    <source>
        <dbReference type="ARBA" id="ARBA00022807"/>
    </source>
</evidence>
<gene>
    <name evidence="8" type="ORF">ASNO1_00380</name>
</gene>
<evidence type="ECO:0000256" key="1">
    <source>
        <dbReference type="ARBA" id="ARBA00007074"/>
    </source>
</evidence>
<feature type="chain" id="PRO_5045361688" evidence="5">
    <location>
        <begin position="45"/>
        <end position="488"/>
    </location>
</feature>
<feature type="domain" description="SH3b1" evidence="7">
    <location>
        <begin position="186"/>
        <end position="228"/>
    </location>
</feature>
<evidence type="ECO:0000256" key="3">
    <source>
        <dbReference type="ARBA" id="ARBA00022801"/>
    </source>
</evidence>
<dbReference type="Pfam" id="PF00877">
    <property type="entry name" value="NLPC_P60"/>
    <property type="match status" value="1"/>
</dbReference>
<evidence type="ECO:0000313" key="8">
    <source>
        <dbReference type="EMBL" id="GMU03786.1"/>
    </source>
</evidence>
<evidence type="ECO:0000259" key="7">
    <source>
        <dbReference type="Pfam" id="PF12913"/>
    </source>
</evidence>
<dbReference type="SUPFAM" id="SSF54001">
    <property type="entry name" value="Cysteine proteinases"/>
    <property type="match status" value="1"/>
</dbReference>
<dbReference type="InterPro" id="IPR000064">
    <property type="entry name" value="NLP_P60_dom"/>
</dbReference>
<dbReference type="Proteomes" id="UP001342631">
    <property type="component" value="Unassembled WGS sequence"/>
</dbReference>
<feature type="signal peptide" evidence="5">
    <location>
        <begin position="1"/>
        <end position="44"/>
    </location>
</feature>
<reference evidence="8 9" key="1">
    <citation type="journal article" date="2024" name="Arch. Microbiol.">
        <title>Corallococcus caeni sp. nov., a novel myxobacterium isolated from activated sludge.</title>
        <authorList>
            <person name="Tomita S."/>
            <person name="Nakai R."/>
            <person name="Kuroda K."/>
            <person name="Kurashita H."/>
            <person name="Hatamoto M."/>
            <person name="Yamaguchi T."/>
            <person name="Narihiro T."/>
        </authorList>
    </citation>
    <scope>NUCLEOTIDE SEQUENCE [LARGE SCALE GENOMIC DNA]</scope>
    <source>
        <strain evidence="8 9">NO1</strain>
    </source>
</reference>
<dbReference type="EMBL" id="BTTX01000001">
    <property type="protein sequence ID" value="GMU03786.1"/>
    <property type="molecule type" value="Genomic_DNA"/>
</dbReference>
<protein>
    <submittedName>
        <fullName evidence="8">SH3 domain-containing protein</fullName>
    </submittedName>
</protein>
<keyword evidence="9" id="KW-1185">Reference proteome</keyword>
<comment type="similarity">
    <text evidence="1">Belongs to the peptidase C40 family.</text>
</comment>
<name>A0ABQ6QIR2_9BACT</name>
<comment type="caution">
    <text evidence="8">The sequence shown here is derived from an EMBL/GenBank/DDBJ whole genome shotgun (WGS) entry which is preliminary data.</text>
</comment>
<keyword evidence="2" id="KW-0645">Protease</keyword>